<dbReference type="RefSeq" id="WP_276013314.1">
    <property type="nucleotide sequence ID" value="NZ_AP022570.1"/>
</dbReference>
<gene>
    <name evidence="4" type="ORF">MPOR_44660</name>
</gene>
<sequence>MTGTRIIVTGATNGVGLATATALARAGAHVILAVRNLELGAQRATEMGGDTEVVKLDLADQASVRAFPGLFDGDVDVLINNAGLVAQHRSDTVDGFEMTLGTNFLGPFALTNLLFERVRSKIINVGSDAHKQASIAFDDPHLRVHKWSSFPAYARSKLAVMLWGLELDRRLRDAGAPVSSYLTHPGWVSSNLTNISEAPLMAAVNKVATAAANRIGNDIEAGAAPTLYCLTEPIPPGSYVGINGRFGFKGGPTLSGRTPNACDYDDARRLWEFAEKETGTSLPG</sequence>
<dbReference type="KEGG" id="mpof:MPOR_44660"/>
<evidence type="ECO:0000313" key="4">
    <source>
        <dbReference type="EMBL" id="BBX53440.1"/>
    </source>
</evidence>
<dbReference type="SUPFAM" id="SSF51735">
    <property type="entry name" value="NAD(P)-binding Rossmann-fold domains"/>
    <property type="match status" value="1"/>
</dbReference>
<organism evidence="4 5">
    <name type="scientific">Mycolicibacterium poriferae</name>
    <dbReference type="NCBI Taxonomy" id="39694"/>
    <lineage>
        <taxon>Bacteria</taxon>
        <taxon>Bacillati</taxon>
        <taxon>Actinomycetota</taxon>
        <taxon>Actinomycetes</taxon>
        <taxon>Mycobacteriales</taxon>
        <taxon>Mycobacteriaceae</taxon>
        <taxon>Mycolicibacterium</taxon>
    </lineage>
</organism>
<dbReference type="InterPro" id="IPR036291">
    <property type="entry name" value="NAD(P)-bd_dom_sf"/>
</dbReference>
<protein>
    <submittedName>
        <fullName evidence="4">Dehydrogenase</fullName>
    </submittedName>
</protein>
<keyword evidence="2" id="KW-0560">Oxidoreductase</keyword>
<dbReference type="GO" id="GO:0016491">
    <property type="term" value="F:oxidoreductase activity"/>
    <property type="evidence" value="ECO:0007669"/>
    <property type="project" value="UniProtKB-KW"/>
</dbReference>
<proteinExistence type="inferred from homology"/>
<evidence type="ECO:0000256" key="1">
    <source>
        <dbReference type="ARBA" id="ARBA00006484"/>
    </source>
</evidence>
<comment type="similarity">
    <text evidence="1 3">Belongs to the short-chain dehydrogenases/reductases (SDR) family.</text>
</comment>
<name>A0A6N4VHH7_9MYCO</name>
<dbReference type="InterPro" id="IPR002347">
    <property type="entry name" value="SDR_fam"/>
</dbReference>
<dbReference type="Proteomes" id="UP000466785">
    <property type="component" value="Chromosome"/>
</dbReference>
<dbReference type="PANTHER" id="PTHR24320">
    <property type="entry name" value="RETINOL DEHYDROGENASE"/>
    <property type="match status" value="1"/>
</dbReference>
<dbReference type="PRINTS" id="PR00080">
    <property type="entry name" value="SDRFAMILY"/>
</dbReference>
<dbReference type="Pfam" id="PF00106">
    <property type="entry name" value="adh_short"/>
    <property type="match status" value="1"/>
</dbReference>
<keyword evidence="5" id="KW-1185">Reference proteome</keyword>
<reference evidence="4 5" key="1">
    <citation type="journal article" date="2019" name="Emerg. Microbes Infect.">
        <title>Comprehensive subspecies identification of 175 nontuberculous mycobacteria species based on 7547 genomic profiles.</title>
        <authorList>
            <person name="Matsumoto Y."/>
            <person name="Kinjo T."/>
            <person name="Motooka D."/>
            <person name="Nabeya D."/>
            <person name="Jung N."/>
            <person name="Uechi K."/>
            <person name="Horii T."/>
            <person name="Iida T."/>
            <person name="Fujita J."/>
            <person name="Nakamura S."/>
        </authorList>
    </citation>
    <scope>NUCLEOTIDE SEQUENCE [LARGE SCALE GENOMIC DNA]</scope>
    <source>
        <strain evidence="4 5">JCM 12603</strain>
    </source>
</reference>
<dbReference type="EMBL" id="AP022570">
    <property type="protein sequence ID" value="BBX53440.1"/>
    <property type="molecule type" value="Genomic_DNA"/>
</dbReference>
<evidence type="ECO:0000313" key="5">
    <source>
        <dbReference type="Proteomes" id="UP000466785"/>
    </source>
</evidence>
<evidence type="ECO:0000256" key="3">
    <source>
        <dbReference type="RuleBase" id="RU000363"/>
    </source>
</evidence>
<dbReference type="Gene3D" id="3.40.50.720">
    <property type="entry name" value="NAD(P)-binding Rossmann-like Domain"/>
    <property type="match status" value="1"/>
</dbReference>
<evidence type="ECO:0000256" key="2">
    <source>
        <dbReference type="ARBA" id="ARBA00023002"/>
    </source>
</evidence>
<dbReference type="AlphaFoldDB" id="A0A6N4VHH7"/>
<dbReference type="PRINTS" id="PR00081">
    <property type="entry name" value="GDHRDH"/>
</dbReference>
<dbReference type="PANTHER" id="PTHR24320:SF148">
    <property type="entry name" value="NAD(P)-BINDING ROSSMANN-FOLD SUPERFAMILY PROTEIN"/>
    <property type="match status" value="1"/>
</dbReference>
<accession>A0A6N4VHH7</accession>